<protein>
    <submittedName>
        <fullName evidence="1">Uncharacterized protein</fullName>
    </submittedName>
</protein>
<sequence length="310" mass="34852">MAAQHPFSARPQCPRSRCHPSPLQPAVGARISLLRLGVWRRGWVEIVDVVRLGHHAFRVRDQRRAREDGVDQLLHVVLTEAWWVVSEISGIYVWVKIGNRKWPLRQHLNHGRDEEVARKLQLGGVALVVAERDQRPPQDGHKVRRDAVANLNRAAGKDDNELRAYSAGGRTWCGKGVSVVRSIRSIYFAFSKQSFIQILTHDRRTQQRGTLFPRHFCDLGRSIRAHGTLLKEHLSLDGVLEQLFVRLQHGRVVAETGEHNVGAMRHVGQAGSYYGAKSAERFGAGCRPVEDHEGGLAGRGQVFLEVGRLI</sequence>
<reference evidence="1 2" key="1">
    <citation type="journal article" date="2018" name="New Phytol.">
        <title>Phylogenomics of Endogonaceae and evolution of mycorrhizas within Mucoromycota.</title>
        <authorList>
            <person name="Chang Y."/>
            <person name="Desiro A."/>
            <person name="Na H."/>
            <person name="Sandor L."/>
            <person name="Lipzen A."/>
            <person name="Clum A."/>
            <person name="Barry K."/>
            <person name="Grigoriev I.V."/>
            <person name="Martin F.M."/>
            <person name="Stajich J.E."/>
            <person name="Smith M.E."/>
            <person name="Bonito G."/>
            <person name="Spatafora J.W."/>
        </authorList>
    </citation>
    <scope>NUCLEOTIDE SEQUENCE [LARGE SCALE GENOMIC DNA]</scope>
    <source>
        <strain evidence="1 2">GMNB39</strain>
    </source>
</reference>
<dbReference type="AlphaFoldDB" id="A0A433D5V1"/>
<keyword evidence="2" id="KW-1185">Reference proteome</keyword>
<organism evidence="1 2">
    <name type="scientific">Jimgerdemannia flammicorona</name>
    <dbReference type="NCBI Taxonomy" id="994334"/>
    <lineage>
        <taxon>Eukaryota</taxon>
        <taxon>Fungi</taxon>
        <taxon>Fungi incertae sedis</taxon>
        <taxon>Mucoromycota</taxon>
        <taxon>Mucoromycotina</taxon>
        <taxon>Endogonomycetes</taxon>
        <taxon>Endogonales</taxon>
        <taxon>Endogonaceae</taxon>
        <taxon>Jimgerdemannia</taxon>
    </lineage>
</organism>
<accession>A0A433D5V1</accession>
<dbReference type="Proteomes" id="UP000268093">
    <property type="component" value="Unassembled WGS sequence"/>
</dbReference>
<evidence type="ECO:0000313" key="2">
    <source>
        <dbReference type="Proteomes" id="UP000268093"/>
    </source>
</evidence>
<comment type="caution">
    <text evidence="1">The sequence shown here is derived from an EMBL/GenBank/DDBJ whole genome shotgun (WGS) entry which is preliminary data.</text>
</comment>
<gene>
    <name evidence="1" type="ORF">BC936DRAFT_147192</name>
</gene>
<dbReference type="EMBL" id="RBNI01006127">
    <property type="protein sequence ID" value="RUP46228.1"/>
    <property type="molecule type" value="Genomic_DNA"/>
</dbReference>
<proteinExistence type="predicted"/>
<evidence type="ECO:0000313" key="1">
    <source>
        <dbReference type="EMBL" id="RUP46228.1"/>
    </source>
</evidence>
<name>A0A433D5V1_9FUNG</name>